<dbReference type="Gene3D" id="3.90.70.10">
    <property type="entry name" value="Cysteine proteinases"/>
    <property type="match status" value="1"/>
</dbReference>
<dbReference type="PROSITE" id="PS50235">
    <property type="entry name" value="USP_3"/>
    <property type="match status" value="1"/>
</dbReference>
<gene>
    <name evidence="3" type="ORF">GMDG_02895</name>
</gene>
<dbReference type="GO" id="GO:0005829">
    <property type="term" value="C:cytosol"/>
    <property type="evidence" value="ECO:0007669"/>
    <property type="project" value="TreeGrafter"/>
</dbReference>
<dbReference type="InterPro" id="IPR028889">
    <property type="entry name" value="USP"/>
</dbReference>
<evidence type="ECO:0000313" key="3">
    <source>
        <dbReference type="EMBL" id="ELR08068.1"/>
    </source>
</evidence>
<feature type="region of interest" description="Disordered" evidence="1">
    <location>
        <begin position="1"/>
        <end position="52"/>
    </location>
</feature>
<dbReference type="InterPro" id="IPR001394">
    <property type="entry name" value="Peptidase_C19_UCH"/>
</dbReference>
<dbReference type="PANTHER" id="PTHR24006">
    <property type="entry name" value="UBIQUITIN CARBOXYL-TERMINAL HYDROLASE"/>
    <property type="match status" value="1"/>
</dbReference>
<dbReference type="HOGENOM" id="CLU_518878_0_0_1"/>
<dbReference type="VEuPathDB" id="FungiDB:GMDG_02895"/>
<dbReference type="SUPFAM" id="SSF54001">
    <property type="entry name" value="Cysteine proteinases"/>
    <property type="match status" value="1"/>
</dbReference>
<dbReference type="InterPro" id="IPR038765">
    <property type="entry name" value="Papain-like_cys_pep_sf"/>
</dbReference>
<feature type="domain" description="USP" evidence="2">
    <location>
        <begin position="159"/>
        <end position="524"/>
    </location>
</feature>
<organism evidence="3 4">
    <name type="scientific">Pseudogymnoascus destructans (strain ATCC MYA-4855 / 20631-21)</name>
    <name type="common">Bat white-nose syndrome fungus</name>
    <name type="synonym">Geomyces destructans</name>
    <dbReference type="NCBI Taxonomy" id="658429"/>
    <lineage>
        <taxon>Eukaryota</taxon>
        <taxon>Fungi</taxon>
        <taxon>Dikarya</taxon>
        <taxon>Ascomycota</taxon>
        <taxon>Pezizomycotina</taxon>
        <taxon>Leotiomycetes</taxon>
        <taxon>Thelebolales</taxon>
        <taxon>Thelebolaceae</taxon>
        <taxon>Pseudogymnoascus</taxon>
    </lineage>
</organism>
<protein>
    <recommendedName>
        <fullName evidence="2">USP domain-containing protein</fullName>
    </recommendedName>
</protein>
<feature type="compositionally biased region" description="Polar residues" evidence="1">
    <location>
        <begin position="7"/>
        <end position="16"/>
    </location>
</feature>
<dbReference type="GO" id="GO:0004843">
    <property type="term" value="F:cysteine-type deubiquitinase activity"/>
    <property type="evidence" value="ECO:0007669"/>
    <property type="project" value="InterPro"/>
</dbReference>
<name>L8G5X0_PSED2</name>
<reference evidence="4" key="1">
    <citation type="submission" date="2010-09" db="EMBL/GenBank/DDBJ databases">
        <title>The genome sequence of Geomyces destructans 20631-21.</title>
        <authorList>
            <consortium name="The Broad Institute Genome Sequencing Platform"/>
            <person name="Cuomo C.A."/>
            <person name="Blehert D.S."/>
            <person name="Lorch J.M."/>
            <person name="Young S.K."/>
            <person name="Zeng Q."/>
            <person name="Gargeya S."/>
            <person name="Fitzgerald M."/>
            <person name="Haas B."/>
            <person name="Abouelleil A."/>
            <person name="Alvarado L."/>
            <person name="Arachchi H.M."/>
            <person name="Berlin A."/>
            <person name="Brown A."/>
            <person name="Chapman S.B."/>
            <person name="Chen Z."/>
            <person name="Dunbar C."/>
            <person name="Freedman E."/>
            <person name="Gearin G."/>
            <person name="Gellesch M."/>
            <person name="Goldberg J."/>
            <person name="Griggs A."/>
            <person name="Gujja S."/>
            <person name="Heiman D."/>
            <person name="Howarth C."/>
            <person name="Larson L."/>
            <person name="Lui A."/>
            <person name="MacDonald P.J.P."/>
            <person name="Montmayeur A."/>
            <person name="Murphy C."/>
            <person name="Neiman D."/>
            <person name="Pearson M."/>
            <person name="Priest M."/>
            <person name="Roberts A."/>
            <person name="Saif S."/>
            <person name="Shea T."/>
            <person name="Shenoy N."/>
            <person name="Sisk P."/>
            <person name="Stolte C."/>
            <person name="Sykes S."/>
            <person name="Wortman J."/>
            <person name="Nusbaum C."/>
            <person name="Birren B."/>
        </authorList>
    </citation>
    <scope>NUCLEOTIDE SEQUENCE [LARGE SCALE GENOMIC DNA]</scope>
    <source>
        <strain evidence="4">ATCC MYA-4855 / 20631-21</strain>
    </source>
</reference>
<dbReference type="STRING" id="658429.L8G5X0"/>
<dbReference type="OrthoDB" id="292964at2759"/>
<dbReference type="EMBL" id="GL573211">
    <property type="protein sequence ID" value="ELR08068.1"/>
    <property type="molecule type" value="Genomic_DNA"/>
</dbReference>
<evidence type="ECO:0000313" key="4">
    <source>
        <dbReference type="Proteomes" id="UP000011064"/>
    </source>
</evidence>
<keyword evidence="4" id="KW-1185">Reference proteome</keyword>
<proteinExistence type="predicted"/>
<dbReference type="InterPro" id="IPR050164">
    <property type="entry name" value="Peptidase_C19"/>
</dbReference>
<dbReference type="CDD" id="cd02257">
    <property type="entry name" value="Peptidase_C19"/>
    <property type="match status" value="1"/>
</dbReference>
<accession>L8G5X0</accession>
<dbReference type="AlphaFoldDB" id="L8G5X0"/>
<dbReference type="GO" id="GO:0005634">
    <property type="term" value="C:nucleus"/>
    <property type="evidence" value="ECO:0007669"/>
    <property type="project" value="TreeGrafter"/>
</dbReference>
<evidence type="ECO:0000259" key="2">
    <source>
        <dbReference type="PROSITE" id="PS50235"/>
    </source>
</evidence>
<dbReference type="InterPro" id="IPR018200">
    <property type="entry name" value="USP_CS"/>
</dbReference>
<evidence type="ECO:0000256" key="1">
    <source>
        <dbReference type="SAM" id="MobiDB-lite"/>
    </source>
</evidence>
<dbReference type="PROSITE" id="PS00972">
    <property type="entry name" value="USP_1"/>
    <property type="match status" value="1"/>
</dbReference>
<dbReference type="GO" id="GO:0016579">
    <property type="term" value="P:protein deubiquitination"/>
    <property type="evidence" value="ECO:0007669"/>
    <property type="project" value="InterPro"/>
</dbReference>
<dbReference type="InParanoid" id="L8G5X0"/>
<sequence>MGPGALATSNTLQTVTPPIPHHDSPMRAPSTSLSLEKQYQSRPLTQDEESKWQKKLMEPSDDFAGRFPDIDTFENTARASQNKSIAEHSTDYSYVDAHEAELNSLEFREPARPALALSKRSYHGVSESVSSSAFPPQKSSWGLPEVDSISPSVSASGRTGLDNFGNTCYMNSILQAFSATPWFVTYLLDGSIDKAGAPPRKKGEVSDPPQLMVRNLAFLIRHLWSGQYNFVKPQTLRNYIYRICNRGHSNSGVLFGGPNQQDAQEFLDFLLNIIEDETNPGRDRPEPAALTTAQEQQIRNEGHAAEIKFHRLRYAAAHQSPITDKLLICTMKIFKCQECGWKTTNHSDNSPYLNVSIPDGRESKLSDLLGRRFSKEGKVKEVYDDVKCDKCFAVHGRKTRRSVTEVITRLPDTLILVLVRHTADIRRNNALVTFPLDDLNMDDYYYGVPDAGRDRRGKKSTTHYRCYAVVQHLGENLHSGHYITLVRDRERTSQWWEFSDRRIRTIDAALTQTSNSYIMFYQRVE</sequence>
<dbReference type="Pfam" id="PF00443">
    <property type="entry name" value="UCH"/>
    <property type="match status" value="1"/>
</dbReference>
<dbReference type="Proteomes" id="UP000011064">
    <property type="component" value="Unassembled WGS sequence"/>
</dbReference>
<feature type="compositionally biased region" description="Polar residues" evidence="1">
    <location>
        <begin position="29"/>
        <end position="44"/>
    </location>
</feature>